<feature type="non-terminal residue" evidence="1">
    <location>
        <position position="92"/>
    </location>
</feature>
<comment type="caution">
    <text evidence="1">The sequence shown here is derived from an EMBL/GenBank/DDBJ whole genome shotgun (WGS) entry which is preliminary data.</text>
</comment>
<name>A0ABW9J139_STRGJ</name>
<proteinExistence type="predicted"/>
<sequence length="92" mass="10484">DYSEVFPLTKLGPSNGGFNCTPLNDEAWHTDYQYQIQRVAAKNKNDKPVPKMFTKLEQKLYNMILSTNIPYALYAQYQAGPNMAYQVDGAFP</sequence>
<reference evidence="1 2" key="1">
    <citation type="submission" date="2024-12" db="EMBL/GenBank/DDBJ databases">
        <title>Forecasting of Potato common scab and diversities of Pathogenic streptomyces spp. in china.</title>
        <authorList>
            <person name="Handique U."/>
            <person name="Wu J."/>
        </authorList>
    </citation>
    <scope>NUCLEOTIDE SEQUENCE [LARGE SCALE GENOMIC DNA]</scope>
    <source>
        <strain evidence="1 2">ZRIMU1585</strain>
    </source>
</reference>
<accession>A0ABW9J139</accession>
<dbReference type="EMBL" id="JBJVNE010000278">
    <property type="protein sequence ID" value="MFM9653729.1"/>
    <property type="molecule type" value="Genomic_DNA"/>
</dbReference>
<evidence type="ECO:0000313" key="2">
    <source>
        <dbReference type="Proteomes" id="UP001631993"/>
    </source>
</evidence>
<feature type="non-terminal residue" evidence="1">
    <location>
        <position position="1"/>
    </location>
</feature>
<organism evidence="1 2">
    <name type="scientific">Streptomyces galilaeus</name>
    <dbReference type="NCBI Taxonomy" id="33899"/>
    <lineage>
        <taxon>Bacteria</taxon>
        <taxon>Bacillati</taxon>
        <taxon>Actinomycetota</taxon>
        <taxon>Actinomycetes</taxon>
        <taxon>Kitasatosporales</taxon>
        <taxon>Streptomycetaceae</taxon>
        <taxon>Streptomyces</taxon>
    </lineage>
</organism>
<evidence type="ECO:0008006" key="3">
    <source>
        <dbReference type="Google" id="ProtNLM"/>
    </source>
</evidence>
<evidence type="ECO:0000313" key="1">
    <source>
        <dbReference type="EMBL" id="MFM9653729.1"/>
    </source>
</evidence>
<gene>
    <name evidence="1" type="ORF">ACKI1S_47835</name>
</gene>
<protein>
    <recommendedName>
        <fullName evidence="3">ABC transporter substrate-binding protein</fullName>
    </recommendedName>
</protein>
<keyword evidence="2" id="KW-1185">Reference proteome</keyword>
<dbReference type="Proteomes" id="UP001631993">
    <property type="component" value="Unassembled WGS sequence"/>
</dbReference>
<dbReference type="RefSeq" id="WP_409097961.1">
    <property type="nucleotide sequence ID" value="NZ_JBJVNE010000278.1"/>
</dbReference>